<dbReference type="Pfam" id="PF01557">
    <property type="entry name" value="FAA_hydrolase"/>
    <property type="match status" value="1"/>
</dbReference>
<evidence type="ECO:0000313" key="4">
    <source>
        <dbReference type="Proteomes" id="UP001528411"/>
    </source>
</evidence>
<proteinExistence type="predicted"/>
<protein>
    <submittedName>
        <fullName evidence="3">Fumarylacetoacetate hydrolase family protein</fullName>
    </submittedName>
</protein>
<dbReference type="Gene3D" id="3.90.850.10">
    <property type="entry name" value="Fumarylacetoacetase-like, C-terminal domain"/>
    <property type="match status" value="1"/>
</dbReference>
<dbReference type="PANTHER" id="PTHR11820:SF7">
    <property type="entry name" value="ACYLPYRUVASE FAHD1, MITOCHONDRIAL"/>
    <property type="match status" value="1"/>
</dbReference>
<dbReference type="Proteomes" id="UP001528411">
    <property type="component" value="Unassembled WGS sequence"/>
</dbReference>
<name>A0ABT5FDD5_9GAMM</name>
<feature type="domain" description="Fumarylacetoacetase-like C-terminal" evidence="2">
    <location>
        <begin position="17"/>
        <end position="195"/>
    </location>
</feature>
<sequence>MSLNRITVAGTKIIPNKVVCVGRNFVDHIKELNNVVPDEMVLFIKPNSAISDSFVFKLGSAQSGDEIHFETEICFVVKNGFLDAVGVGLDLTKREIQTKLKQNGLPWERAKSFKGAAVLSPFVKLDFDLEKLHLKLWINGKLQQAGGVEHMIHSPTAILSEVETVFSLDDGDVIMTGTPKGVGKINQGDVFVAELFADEIKLMSQEWQA</sequence>
<keyword evidence="3" id="KW-0378">Hydrolase</keyword>
<comment type="caution">
    <text evidence="3">The sequence shown here is derived from an EMBL/GenBank/DDBJ whole genome shotgun (WGS) entry which is preliminary data.</text>
</comment>
<dbReference type="RefSeq" id="WP_272180198.1">
    <property type="nucleotide sequence ID" value="NZ_JAQOMS010000002.1"/>
</dbReference>
<dbReference type="PANTHER" id="PTHR11820">
    <property type="entry name" value="ACYLPYRUVASE"/>
    <property type="match status" value="1"/>
</dbReference>
<dbReference type="InterPro" id="IPR011234">
    <property type="entry name" value="Fumarylacetoacetase-like_C"/>
</dbReference>
<keyword evidence="1" id="KW-0479">Metal-binding</keyword>
<evidence type="ECO:0000313" key="3">
    <source>
        <dbReference type="EMBL" id="MDC2888606.1"/>
    </source>
</evidence>
<accession>A0ABT5FDD5</accession>
<dbReference type="EMBL" id="JAQOMS010000002">
    <property type="protein sequence ID" value="MDC2888606.1"/>
    <property type="molecule type" value="Genomic_DNA"/>
</dbReference>
<organism evidence="3 4">
    <name type="scientific">Psychrosphaera algicola</name>
    <dbReference type="NCBI Taxonomy" id="3023714"/>
    <lineage>
        <taxon>Bacteria</taxon>
        <taxon>Pseudomonadati</taxon>
        <taxon>Pseudomonadota</taxon>
        <taxon>Gammaproteobacteria</taxon>
        <taxon>Alteromonadales</taxon>
        <taxon>Pseudoalteromonadaceae</taxon>
        <taxon>Psychrosphaera</taxon>
    </lineage>
</organism>
<evidence type="ECO:0000256" key="1">
    <source>
        <dbReference type="ARBA" id="ARBA00022723"/>
    </source>
</evidence>
<reference evidence="3 4" key="1">
    <citation type="submission" date="2023-01" db="EMBL/GenBank/DDBJ databases">
        <title>Psychrosphaera sp. nov., isolated from marine algae.</title>
        <authorList>
            <person name="Bayburt H."/>
            <person name="Choi B.J."/>
            <person name="Kim J.M."/>
            <person name="Choi D.G."/>
            <person name="Jeon C.O."/>
        </authorList>
    </citation>
    <scope>NUCLEOTIDE SEQUENCE [LARGE SCALE GENOMIC DNA]</scope>
    <source>
        <strain evidence="3 4">G1-22</strain>
    </source>
</reference>
<dbReference type="SUPFAM" id="SSF56529">
    <property type="entry name" value="FAH"/>
    <property type="match status" value="1"/>
</dbReference>
<gene>
    <name evidence="3" type="ORF">PN838_07345</name>
</gene>
<keyword evidence="4" id="KW-1185">Reference proteome</keyword>
<dbReference type="GO" id="GO:0016787">
    <property type="term" value="F:hydrolase activity"/>
    <property type="evidence" value="ECO:0007669"/>
    <property type="project" value="UniProtKB-KW"/>
</dbReference>
<evidence type="ECO:0000259" key="2">
    <source>
        <dbReference type="Pfam" id="PF01557"/>
    </source>
</evidence>
<dbReference type="InterPro" id="IPR036663">
    <property type="entry name" value="Fumarylacetoacetase_C_sf"/>
</dbReference>